<protein>
    <submittedName>
        <fullName evidence="1">Uncharacterized protein</fullName>
    </submittedName>
</protein>
<sequence>MEISEDERLESIKKKEEIAELTAEIFKIYRQPENVAELKGKIHTILSKVAVILSYSSSKNAGAITSSLTKRAVMIDLLIEREGWGWDIVTGEVNRFCAVANGIRFDFTKSGLNIQLPSISKVEISPFKTEFS</sequence>
<organism evidence="1 2">
    <name type="scientific">Methanoculleus submarinus</name>
    <dbReference type="NCBI Taxonomy" id="204050"/>
    <lineage>
        <taxon>Archaea</taxon>
        <taxon>Methanobacteriati</taxon>
        <taxon>Methanobacteriota</taxon>
        <taxon>Stenosarchaea group</taxon>
        <taxon>Methanomicrobia</taxon>
        <taxon>Methanomicrobiales</taxon>
        <taxon>Methanomicrobiaceae</taxon>
        <taxon>Methanoculleus</taxon>
    </lineage>
</organism>
<name>A0AAX3EAN8_9EURY</name>
<gene>
    <name evidence="1" type="ORF">OH143_02420</name>
</gene>
<dbReference type="Proteomes" id="UP001156196">
    <property type="component" value="Chromosome"/>
</dbReference>
<dbReference type="RefSeq" id="WP_011844479.1">
    <property type="nucleotide sequence ID" value="NZ_CP109831.1"/>
</dbReference>
<reference evidence="1" key="1">
    <citation type="submission" date="2022-10" db="EMBL/GenBank/DDBJ databases">
        <title>Complete genome of Methanoculleus submarinus DSM 15122.</title>
        <authorList>
            <person name="Chen S.-C."/>
            <person name="Lai S.-J."/>
            <person name="You Y.-T."/>
        </authorList>
    </citation>
    <scope>NUCLEOTIDE SEQUENCE</scope>
    <source>
        <strain evidence="1">DSM 15122</strain>
    </source>
</reference>
<evidence type="ECO:0000313" key="2">
    <source>
        <dbReference type="Proteomes" id="UP001156196"/>
    </source>
</evidence>
<evidence type="ECO:0000313" key="1">
    <source>
        <dbReference type="EMBL" id="UYU18971.1"/>
    </source>
</evidence>
<keyword evidence="2" id="KW-1185">Reference proteome</keyword>
<accession>A0AAX3EAN8</accession>
<proteinExistence type="predicted"/>
<dbReference type="EMBL" id="CP109831">
    <property type="protein sequence ID" value="UYU18971.1"/>
    <property type="molecule type" value="Genomic_DNA"/>
</dbReference>
<dbReference type="AlphaFoldDB" id="A0AAX3EAN8"/>
<dbReference type="KEGG" id="msum:OH143_02420"/>
<dbReference type="GeneID" id="31759184"/>